<accession>A0A0B7JNX7</accession>
<gene>
    <name evidence="2" type="ORF">BN869_000000465_1</name>
</gene>
<feature type="compositionally biased region" description="Basic residues" evidence="1">
    <location>
        <begin position="50"/>
        <end position="60"/>
    </location>
</feature>
<protein>
    <submittedName>
        <fullName evidence="2">Uncharacterized protein</fullName>
    </submittedName>
</protein>
<evidence type="ECO:0000313" key="2">
    <source>
        <dbReference type="EMBL" id="CEO44410.1"/>
    </source>
</evidence>
<proteinExistence type="predicted"/>
<evidence type="ECO:0000256" key="1">
    <source>
        <dbReference type="SAM" id="MobiDB-lite"/>
    </source>
</evidence>
<feature type="region of interest" description="Disordered" evidence="1">
    <location>
        <begin position="35"/>
        <end position="60"/>
    </location>
</feature>
<organism evidence="2">
    <name type="scientific">Bionectria ochroleuca</name>
    <name type="common">Gliocladium roseum</name>
    <dbReference type="NCBI Taxonomy" id="29856"/>
    <lineage>
        <taxon>Eukaryota</taxon>
        <taxon>Fungi</taxon>
        <taxon>Dikarya</taxon>
        <taxon>Ascomycota</taxon>
        <taxon>Pezizomycotina</taxon>
        <taxon>Sordariomycetes</taxon>
        <taxon>Hypocreomycetidae</taxon>
        <taxon>Hypocreales</taxon>
        <taxon>Bionectriaceae</taxon>
        <taxon>Clonostachys</taxon>
    </lineage>
</organism>
<dbReference type="EMBL" id="CDPU01000001">
    <property type="protein sequence ID" value="CEO44410.1"/>
    <property type="molecule type" value="Genomic_DNA"/>
</dbReference>
<dbReference type="AlphaFoldDB" id="A0A0B7JNX7"/>
<reference evidence="2" key="1">
    <citation type="submission" date="2015-01" db="EMBL/GenBank/DDBJ databases">
        <authorList>
            <person name="Durling Mikael"/>
        </authorList>
    </citation>
    <scope>NUCLEOTIDE SEQUENCE</scope>
</reference>
<sequence length="60" mass="6686">MDFVKLGITCTSVANILESVDTIYNQQWSFVGEDTEHRDDLTTGSSSVKSRGHIARNKNI</sequence>
<name>A0A0B7JNX7_BIOOC</name>